<dbReference type="Pfam" id="PF03610">
    <property type="entry name" value="EIIA-man"/>
    <property type="match status" value="1"/>
</dbReference>
<dbReference type="GO" id="GO:0016020">
    <property type="term" value="C:membrane"/>
    <property type="evidence" value="ECO:0007669"/>
    <property type="project" value="InterPro"/>
</dbReference>
<keyword evidence="6" id="KW-0598">Phosphotransferase system</keyword>
<dbReference type="GO" id="GO:0009401">
    <property type="term" value="P:phosphoenolpyruvate-dependent sugar phosphotransferase system"/>
    <property type="evidence" value="ECO:0007669"/>
    <property type="project" value="UniProtKB-KW"/>
</dbReference>
<dbReference type="InterPro" id="IPR004701">
    <property type="entry name" value="PTS_EIIA_man-typ"/>
</dbReference>
<dbReference type="Proteomes" id="UP000075670">
    <property type="component" value="Unassembled WGS sequence"/>
</dbReference>
<keyword evidence="5" id="KW-0808">Transferase</keyword>
<evidence type="ECO:0000313" key="10">
    <source>
        <dbReference type="Proteomes" id="UP000075670"/>
    </source>
</evidence>
<keyword evidence="3" id="KW-0963">Cytoplasm</keyword>
<dbReference type="PANTHER" id="PTHR33799">
    <property type="entry name" value="PTS PERMEASE-RELATED-RELATED"/>
    <property type="match status" value="1"/>
</dbReference>
<dbReference type="GO" id="GO:0016301">
    <property type="term" value="F:kinase activity"/>
    <property type="evidence" value="ECO:0007669"/>
    <property type="project" value="UniProtKB-KW"/>
</dbReference>
<accession>A0A151B0Q1</accession>
<dbReference type="PATRIC" id="fig|1122241.3.peg.220"/>
<evidence type="ECO:0000259" key="8">
    <source>
        <dbReference type="PROSITE" id="PS51096"/>
    </source>
</evidence>
<dbReference type="EMBL" id="LTBC01000001">
    <property type="protein sequence ID" value="KYH33499.1"/>
    <property type="molecule type" value="Genomic_DNA"/>
</dbReference>
<organism evidence="9 10">
    <name type="scientific">Moorella mulderi DSM 14980</name>
    <dbReference type="NCBI Taxonomy" id="1122241"/>
    <lineage>
        <taxon>Bacteria</taxon>
        <taxon>Bacillati</taxon>
        <taxon>Bacillota</taxon>
        <taxon>Clostridia</taxon>
        <taxon>Neomoorellales</taxon>
        <taxon>Neomoorellaceae</taxon>
        <taxon>Neomoorella</taxon>
    </lineage>
</organism>
<evidence type="ECO:0000256" key="7">
    <source>
        <dbReference type="ARBA" id="ARBA00022777"/>
    </source>
</evidence>
<proteinExistence type="predicted"/>
<protein>
    <submittedName>
        <fullName evidence="9">PTS system mannose-specific EIIAB component</fullName>
    </submittedName>
</protein>
<dbReference type="OrthoDB" id="9799827at2"/>
<keyword evidence="4" id="KW-0762">Sugar transport</keyword>
<name>A0A151B0Q1_9FIRM</name>
<evidence type="ECO:0000256" key="3">
    <source>
        <dbReference type="ARBA" id="ARBA00022490"/>
    </source>
</evidence>
<dbReference type="RefSeq" id="WP_062280391.1">
    <property type="nucleotide sequence ID" value="NZ_LTBC01000001.1"/>
</dbReference>
<comment type="caution">
    <text evidence="9">The sequence shown here is derived from an EMBL/GenBank/DDBJ whole genome shotgun (WGS) entry which is preliminary data.</text>
</comment>
<evidence type="ECO:0000256" key="1">
    <source>
        <dbReference type="ARBA" id="ARBA00004496"/>
    </source>
</evidence>
<comment type="subcellular location">
    <subcellularLocation>
        <location evidence="1">Cytoplasm</location>
    </subcellularLocation>
</comment>
<sequence>MVGILLLTHGKLGEAVLDVVTMLLGPQEQVRALALNPGDQIDAFREKARELATALDQGDGVLLLVDVAGGSPANIALEMVTSSNRAVVTGVNLPMLLELFIHRKGATLASLVDRVQDWGREGISTMKPEDMGSAAV</sequence>
<feature type="domain" description="PTS EIIA type-4" evidence="8">
    <location>
        <begin position="1"/>
        <end position="123"/>
    </location>
</feature>
<dbReference type="InterPro" id="IPR051471">
    <property type="entry name" value="Bacterial_PTS_sugar_comp"/>
</dbReference>
<evidence type="ECO:0000313" key="9">
    <source>
        <dbReference type="EMBL" id="KYH33499.1"/>
    </source>
</evidence>
<dbReference type="AlphaFoldDB" id="A0A151B0Q1"/>
<dbReference type="SUPFAM" id="SSF53062">
    <property type="entry name" value="PTS system fructose IIA component-like"/>
    <property type="match status" value="1"/>
</dbReference>
<evidence type="ECO:0000256" key="4">
    <source>
        <dbReference type="ARBA" id="ARBA00022597"/>
    </source>
</evidence>
<dbReference type="InterPro" id="IPR036662">
    <property type="entry name" value="PTS_EIIA_man-typ_sf"/>
</dbReference>
<dbReference type="CDD" id="cd00006">
    <property type="entry name" value="PTS_IIA_man"/>
    <property type="match status" value="1"/>
</dbReference>
<evidence type="ECO:0000256" key="6">
    <source>
        <dbReference type="ARBA" id="ARBA00022683"/>
    </source>
</evidence>
<keyword evidence="2" id="KW-0813">Transport</keyword>
<keyword evidence="10" id="KW-1185">Reference proteome</keyword>
<dbReference type="Gene3D" id="3.40.50.510">
    <property type="entry name" value="Phosphotransferase system, mannose-type IIA component"/>
    <property type="match status" value="1"/>
</dbReference>
<dbReference type="InterPro" id="IPR033887">
    <property type="entry name" value="PTS_IIA_man"/>
</dbReference>
<keyword evidence="7" id="KW-0418">Kinase</keyword>
<dbReference type="PANTHER" id="PTHR33799:SF1">
    <property type="entry name" value="PTS SYSTEM MANNOSE-SPECIFIC EIIAB COMPONENT-RELATED"/>
    <property type="match status" value="1"/>
</dbReference>
<dbReference type="GO" id="GO:0005737">
    <property type="term" value="C:cytoplasm"/>
    <property type="evidence" value="ECO:0007669"/>
    <property type="project" value="UniProtKB-SubCell"/>
</dbReference>
<reference evidence="9 10" key="1">
    <citation type="submission" date="2016-02" db="EMBL/GenBank/DDBJ databases">
        <title>Genome sequence of Moorella mulderi DSM 14980.</title>
        <authorList>
            <person name="Poehlein A."/>
            <person name="Daniel R."/>
        </authorList>
    </citation>
    <scope>NUCLEOTIDE SEQUENCE [LARGE SCALE GENOMIC DNA]</scope>
    <source>
        <strain evidence="9 10">DSM 14980</strain>
    </source>
</reference>
<gene>
    <name evidence="9" type="primary">manX</name>
    <name evidence="9" type="ORF">MOMUL_02000</name>
</gene>
<evidence type="ECO:0000256" key="5">
    <source>
        <dbReference type="ARBA" id="ARBA00022679"/>
    </source>
</evidence>
<evidence type="ECO:0000256" key="2">
    <source>
        <dbReference type="ARBA" id="ARBA00022448"/>
    </source>
</evidence>
<dbReference type="PROSITE" id="PS51096">
    <property type="entry name" value="PTS_EIIA_TYPE_4"/>
    <property type="match status" value="1"/>
</dbReference>